<keyword evidence="7" id="KW-1185">Reference proteome</keyword>
<accession>A0A2T5C681</accession>
<dbReference type="Gene3D" id="2.70.98.10">
    <property type="match status" value="1"/>
</dbReference>
<dbReference type="InterPro" id="IPR005887">
    <property type="entry name" value="GH92_a_mannosidase_put"/>
</dbReference>
<evidence type="ECO:0000259" key="5">
    <source>
        <dbReference type="Pfam" id="PF17678"/>
    </source>
</evidence>
<dbReference type="PANTHER" id="PTHR12143">
    <property type="entry name" value="PEPTIDE N-GLYCANASE PNGASE -RELATED"/>
    <property type="match status" value="1"/>
</dbReference>
<dbReference type="PANTHER" id="PTHR12143:SF39">
    <property type="entry name" value="SECRETED PROTEIN"/>
    <property type="match status" value="1"/>
</dbReference>
<dbReference type="EMBL" id="QAAD01000001">
    <property type="protein sequence ID" value="PTN10459.1"/>
    <property type="molecule type" value="Genomic_DNA"/>
</dbReference>
<dbReference type="SUPFAM" id="SSF48208">
    <property type="entry name" value="Six-hairpin glycosidases"/>
    <property type="match status" value="1"/>
</dbReference>
<sequence length="751" mass="85377">MLFNSRQAKGSLLLFMIMVLTSHISTIKAQEYTRYVNPFIGTTNYGTTNPGAIVPQGMVSVVPFNVSGSASNKWDKDNQWWSTPYSWDNHFFTGYSHVNLSGVGCPELGVILLMPTTGKVEASNSLYGSPMTNQKALPGFYSNYLEKYGITTEVTASARVGLSKFRFPKGESNILLDLGTGLTNESGAALRIVNNREIEGWRMTGTFCYNAGTERPVYFVARFSKAAKSFGAWKKMPQMKAESAWSSSDGAFKFYPEFQTQMAGDSIGAYMTFDTDNNEEVLVKVAVSYVSIENARQNMEFEMPDFNFDQTRADAQASWEEALSRVSVKGGTDDQKTVFYTALYHMNIHPNVINDVNGQYPLMESFGIGEVRDGDRYTVFSLWDTYRNFHPLMSLIYPQQQLDMVRSMVDMYKESGWLPKWELNSTETHVMEGDPAIPAIVDTYMRGLQDFDVEAAYEAMYKSATTKGAENKLRPDIDFYLEKGYVPYLEEYDNSVSHALEYYIADWNLAQFAKALGKDADYKRFLAQSLRYKEYYDKDEFQMIRPRMADGSFYKDFDPKQGENFEPSPGFHEGNAYQYTFCVPHDIKGLMKLMGGKKKFTQKLQGIFDDGHYDVANEPDIHYPWLFNYLKGEEWRTQKEVSRLLNEHYKNAPGGIPGNDDCGTLSAWAVYSMMGFYPVCPGNTDYSIAQPVFDEVKIRLDQNFYPGKELIIRTKGDGQYIRKISKDGQQLNGYFISHKELVSGGVLEIEK</sequence>
<evidence type="ECO:0000256" key="1">
    <source>
        <dbReference type="ARBA" id="ARBA00001913"/>
    </source>
</evidence>
<dbReference type="GO" id="GO:0006516">
    <property type="term" value="P:glycoprotein catabolic process"/>
    <property type="evidence" value="ECO:0007669"/>
    <property type="project" value="TreeGrafter"/>
</dbReference>
<dbReference type="Pfam" id="PF07971">
    <property type="entry name" value="Glyco_hydro_92"/>
    <property type="match status" value="1"/>
</dbReference>
<dbReference type="GO" id="GO:0005829">
    <property type="term" value="C:cytosol"/>
    <property type="evidence" value="ECO:0007669"/>
    <property type="project" value="TreeGrafter"/>
</dbReference>
<dbReference type="InterPro" id="IPR008928">
    <property type="entry name" value="6-hairpin_glycosidase_sf"/>
</dbReference>
<dbReference type="Gene3D" id="3.30.2080.10">
    <property type="entry name" value="GH92 mannosidase domain"/>
    <property type="match status" value="1"/>
</dbReference>
<evidence type="ECO:0000259" key="4">
    <source>
        <dbReference type="Pfam" id="PF07971"/>
    </source>
</evidence>
<feature type="domain" description="Glycosyl hydrolase family 92" evidence="4">
    <location>
        <begin position="294"/>
        <end position="750"/>
    </location>
</feature>
<gene>
    <name evidence="6" type="ORF">C8N47_101107</name>
</gene>
<dbReference type="FunFam" id="1.20.1050.60:FF:000001">
    <property type="entry name" value="Putative alpha-1,2-mannosidase"/>
    <property type="match status" value="1"/>
</dbReference>
<dbReference type="Proteomes" id="UP000243525">
    <property type="component" value="Unassembled WGS sequence"/>
</dbReference>
<evidence type="ECO:0000313" key="6">
    <source>
        <dbReference type="EMBL" id="PTN10459.1"/>
    </source>
</evidence>
<protein>
    <submittedName>
        <fullName evidence="6">Putative alpha-1,2-mannosidase</fullName>
    </submittedName>
</protein>
<keyword evidence="3" id="KW-0106">Calcium</keyword>
<dbReference type="GO" id="GO:0000224">
    <property type="term" value="F:peptide-N4-(N-acetyl-beta-glucosaminyl)asparagine amidase activity"/>
    <property type="evidence" value="ECO:0007669"/>
    <property type="project" value="TreeGrafter"/>
</dbReference>
<comment type="caution">
    <text evidence="6">The sequence shown here is derived from an EMBL/GenBank/DDBJ whole genome shotgun (WGS) entry which is preliminary data.</text>
</comment>
<dbReference type="InterPro" id="IPR041371">
    <property type="entry name" value="GH92_N"/>
</dbReference>
<dbReference type="GO" id="GO:0030246">
    <property type="term" value="F:carbohydrate binding"/>
    <property type="evidence" value="ECO:0007669"/>
    <property type="project" value="InterPro"/>
</dbReference>
<reference evidence="6 7" key="1">
    <citation type="submission" date="2018-04" db="EMBL/GenBank/DDBJ databases">
        <title>Genomic Encyclopedia of Archaeal and Bacterial Type Strains, Phase II (KMG-II): from individual species to whole genera.</title>
        <authorList>
            <person name="Goeker M."/>
        </authorList>
    </citation>
    <scope>NUCLEOTIDE SEQUENCE [LARGE SCALE GENOMIC DNA]</scope>
    <source>
        <strain evidence="6 7">DSM 28823</strain>
    </source>
</reference>
<evidence type="ECO:0000313" key="7">
    <source>
        <dbReference type="Proteomes" id="UP000243525"/>
    </source>
</evidence>
<feature type="domain" description="Glycosyl hydrolase family 92 N-terminal" evidence="5">
    <location>
        <begin position="35"/>
        <end position="288"/>
    </location>
</feature>
<evidence type="ECO:0000256" key="2">
    <source>
        <dbReference type="ARBA" id="ARBA00011245"/>
    </source>
</evidence>
<dbReference type="RefSeq" id="WP_245915642.1">
    <property type="nucleotide sequence ID" value="NZ_OY782574.1"/>
</dbReference>
<dbReference type="NCBIfam" id="TIGR01180">
    <property type="entry name" value="aman2_put"/>
    <property type="match status" value="1"/>
</dbReference>
<dbReference type="Gene3D" id="1.20.1610.10">
    <property type="entry name" value="alpha-1,2-mannosidases domains"/>
    <property type="match status" value="1"/>
</dbReference>
<name>A0A2T5C681_9BACT</name>
<comment type="cofactor">
    <cofactor evidence="1">
        <name>Ca(2+)</name>
        <dbReference type="ChEBI" id="CHEBI:29108"/>
    </cofactor>
</comment>
<organism evidence="6 7">
    <name type="scientific">Mangrovibacterium marinum</name>
    <dbReference type="NCBI Taxonomy" id="1639118"/>
    <lineage>
        <taxon>Bacteria</taxon>
        <taxon>Pseudomonadati</taxon>
        <taxon>Bacteroidota</taxon>
        <taxon>Bacteroidia</taxon>
        <taxon>Marinilabiliales</taxon>
        <taxon>Prolixibacteraceae</taxon>
        <taxon>Mangrovibacterium</taxon>
    </lineage>
</organism>
<dbReference type="InterPro" id="IPR014718">
    <property type="entry name" value="GH-type_carb-bd"/>
</dbReference>
<dbReference type="InterPro" id="IPR012939">
    <property type="entry name" value="Glyco_hydro_92"/>
</dbReference>
<dbReference type="Pfam" id="PF17678">
    <property type="entry name" value="Glyco_hydro_92N"/>
    <property type="match status" value="1"/>
</dbReference>
<evidence type="ECO:0000256" key="3">
    <source>
        <dbReference type="ARBA" id="ARBA00022837"/>
    </source>
</evidence>
<dbReference type="Gene3D" id="1.20.1050.60">
    <property type="entry name" value="alpha-1,2-mannosidase"/>
    <property type="match status" value="1"/>
</dbReference>
<dbReference type="AlphaFoldDB" id="A0A2T5C681"/>
<proteinExistence type="predicted"/>
<comment type="subunit">
    <text evidence="2">Monomer.</text>
</comment>
<dbReference type="InterPro" id="IPR050883">
    <property type="entry name" value="PNGase"/>
</dbReference>
<dbReference type="GO" id="GO:0005975">
    <property type="term" value="P:carbohydrate metabolic process"/>
    <property type="evidence" value="ECO:0007669"/>
    <property type="project" value="InterPro"/>
</dbReference>